<reference evidence="2 3" key="1">
    <citation type="submission" date="2019-05" db="EMBL/GenBank/DDBJ databases">
        <title>Another draft genome of Portunus trituberculatus and its Hox gene families provides insights of decapod evolution.</title>
        <authorList>
            <person name="Jeong J.-H."/>
            <person name="Song I."/>
            <person name="Kim S."/>
            <person name="Choi T."/>
            <person name="Kim D."/>
            <person name="Ryu S."/>
            <person name="Kim W."/>
        </authorList>
    </citation>
    <scope>NUCLEOTIDE SEQUENCE [LARGE SCALE GENOMIC DNA]</scope>
    <source>
        <tissue evidence="2">Muscle</tissue>
    </source>
</reference>
<feature type="compositionally biased region" description="Polar residues" evidence="1">
    <location>
        <begin position="16"/>
        <end position="25"/>
    </location>
</feature>
<dbReference type="EMBL" id="VSRR010000881">
    <property type="protein sequence ID" value="MPC20531.1"/>
    <property type="molecule type" value="Genomic_DNA"/>
</dbReference>
<organism evidence="2 3">
    <name type="scientific">Portunus trituberculatus</name>
    <name type="common">Swimming crab</name>
    <name type="synonym">Neptunus trituberculatus</name>
    <dbReference type="NCBI Taxonomy" id="210409"/>
    <lineage>
        <taxon>Eukaryota</taxon>
        <taxon>Metazoa</taxon>
        <taxon>Ecdysozoa</taxon>
        <taxon>Arthropoda</taxon>
        <taxon>Crustacea</taxon>
        <taxon>Multicrustacea</taxon>
        <taxon>Malacostraca</taxon>
        <taxon>Eumalacostraca</taxon>
        <taxon>Eucarida</taxon>
        <taxon>Decapoda</taxon>
        <taxon>Pleocyemata</taxon>
        <taxon>Brachyura</taxon>
        <taxon>Eubrachyura</taxon>
        <taxon>Portunoidea</taxon>
        <taxon>Portunidae</taxon>
        <taxon>Portuninae</taxon>
        <taxon>Portunus</taxon>
    </lineage>
</organism>
<evidence type="ECO:0000256" key="1">
    <source>
        <dbReference type="SAM" id="MobiDB-lite"/>
    </source>
</evidence>
<protein>
    <submittedName>
        <fullName evidence="2">Uncharacterized protein</fullName>
    </submittedName>
</protein>
<gene>
    <name evidence="2" type="ORF">E2C01_013479</name>
</gene>
<name>A0A5B7DGC9_PORTR</name>
<evidence type="ECO:0000313" key="3">
    <source>
        <dbReference type="Proteomes" id="UP000324222"/>
    </source>
</evidence>
<feature type="region of interest" description="Disordered" evidence="1">
    <location>
        <begin position="1"/>
        <end position="26"/>
    </location>
</feature>
<dbReference type="AlphaFoldDB" id="A0A5B7DGC9"/>
<dbReference type="Proteomes" id="UP000324222">
    <property type="component" value="Unassembled WGS sequence"/>
</dbReference>
<proteinExistence type="predicted"/>
<comment type="caution">
    <text evidence="2">The sequence shown here is derived from an EMBL/GenBank/DDBJ whole genome shotgun (WGS) entry which is preliminary data.</text>
</comment>
<keyword evidence="3" id="KW-1185">Reference proteome</keyword>
<evidence type="ECO:0000313" key="2">
    <source>
        <dbReference type="EMBL" id="MPC20531.1"/>
    </source>
</evidence>
<sequence length="67" mass="7249">MEQPEDEETTEDNKATVATQGQTTAPRCLVLFTLPPPLSPSTPHSTVFRDGRRCASQQVLPHSKASG</sequence>
<accession>A0A5B7DGC9</accession>
<feature type="compositionally biased region" description="Acidic residues" evidence="1">
    <location>
        <begin position="1"/>
        <end position="10"/>
    </location>
</feature>